<dbReference type="GO" id="GO:0017004">
    <property type="term" value="P:cytochrome complex assembly"/>
    <property type="evidence" value="ECO:0007669"/>
    <property type="project" value="UniProtKB-KW"/>
</dbReference>
<evidence type="ECO:0000256" key="3">
    <source>
        <dbReference type="ARBA" id="ARBA00022748"/>
    </source>
</evidence>
<dbReference type="GO" id="GO:0030288">
    <property type="term" value="C:outer membrane-bounded periplasmic space"/>
    <property type="evidence" value="ECO:0007669"/>
    <property type="project" value="InterPro"/>
</dbReference>
<keyword evidence="5" id="KW-0676">Redox-active center</keyword>
<dbReference type="PANTHER" id="PTHR42852:SF6">
    <property type="entry name" value="THIOL:DISULFIDE INTERCHANGE PROTEIN DSBE"/>
    <property type="match status" value="1"/>
</dbReference>
<dbReference type="InterPro" id="IPR004799">
    <property type="entry name" value="Periplasmic_diS_OxRdtase_DsbE"/>
</dbReference>
<dbReference type="GO" id="GO:0015036">
    <property type="term" value="F:disulfide oxidoreductase activity"/>
    <property type="evidence" value="ECO:0007669"/>
    <property type="project" value="InterPro"/>
</dbReference>
<gene>
    <name evidence="7" type="ORF">D3M59_00540</name>
</gene>
<dbReference type="CDD" id="cd03010">
    <property type="entry name" value="TlpA_like_DsbE"/>
    <property type="match status" value="1"/>
</dbReference>
<evidence type="ECO:0000313" key="8">
    <source>
        <dbReference type="Proteomes" id="UP000285023"/>
    </source>
</evidence>
<keyword evidence="8" id="KW-1185">Reference proteome</keyword>
<dbReference type="InterPro" id="IPR013740">
    <property type="entry name" value="Redoxin"/>
</dbReference>
<dbReference type="AlphaFoldDB" id="A0A418Q0V5"/>
<evidence type="ECO:0000313" key="7">
    <source>
        <dbReference type="EMBL" id="RIX31549.1"/>
    </source>
</evidence>
<dbReference type="SUPFAM" id="SSF52833">
    <property type="entry name" value="Thioredoxin-like"/>
    <property type="match status" value="1"/>
</dbReference>
<dbReference type="EMBL" id="QXTF01000001">
    <property type="protein sequence ID" value="RIX31549.1"/>
    <property type="molecule type" value="Genomic_DNA"/>
</dbReference>
<dbReference type="InterPro" id="IPR013766">
    <property type="entry name" value="Thioredoxin_domain"/>
</dbReference>
<evidence type="ECO:0000256" key="5">
    <source>
        <dbReference type="ARBA" id="ARBA00023284"/>
    </source>
</evidence>
<organism evidence="7 8">
    <name type="scientific">Sphingomonas edaphi</name>
    <dbReference type="NCBI Taxonomy" id="2315689"/>
    <lineage>
        <taxon>Bacteria</taxon>
        <taxon>Pseudomonadati</taxon>
        <taxon>Pseudomonadota</taxon>
        <taxon>Alphaproteobacteria</taxon>
        <taxon>Sphingomonadales</taxon>
        <taxon>Sphingomonadaceae</taxon>
        <taxon>Sphingomonas</taxon>
    </lineage>
</organism>
<dbReference type="NCBIfam" id="TIGR00385">
    <property type="entry name" value="dsbE"/>
    <property type="match status" value="1"/>
</dbReference>
<dbReference type="RefSeq" id="WP_119530497.1">
    <property type="nucleotide sequence ID" value="NZ_QXTF01000001.1"/>
</dbReference>
<comment type="subcellular location">
    <subcellularLocation>
        <location evidence="1">Cell envelope</location>
    </subcellularLocation>
</comment>
<keyword evidence="3" id="KW-0201">Cytochrome c-type biogenesis</keyword>
<comment type="caution">
    <text evidence="7">The sequence shown here is derived from an EMBL/GenBank/DDBJ whole genome shotgun (WGS) entry which is preliminary data.</text>
</comment>
<dbReference type="OrthoDB" id="9799347at2"/>
<dbReference type="Pfam" id="PF08534">
    <property type="entry name" value="Redoxin"/>
    <property type="match status" value="1"/>
</dbReference>
<evidence type="ECO:0000259" key="6">
    <source>
        <dbReference type="PROSITE" id="PS51352"/>
    </source>
</evidence>
<sequence length="175" mass="19233">MKSASRFIPLLVLLLFVGAVSWRLAVPNDEKIPSRLTGQPLPPFELQSAVEGVKGLSSRDFASGKPRLVNVFASWCVPCIAEAPLLLELQRQGVPIDAIAVRDKPVDVANFLKRHGNPFERIGSDPESQVQLALGSSGVPETFIVDGRGIIRYQHMGPIEASDLAELRQRWEQAR</sequence>
<evidence type="ECO:0000256" key="4">
    <source>
        <dbReference type="ARBA" id="ARBA00023157"/>
    </source>
</evidence>
<evidence type="ECO:0000256" key="2">
    <source>
        <dbReference type="ARBA" id="ARBA00007758"/>
    </source>
</evidence>
<proteinExistence type="inferred from homology"/>
<dbReference type="PANTHER" id="PTHR42852">
    <property type="entry name" value="THIOL:DISULFIDE INTERCHANGE PROTEIN DSBE"/>
    <property type="match status" value="1"/>
</dbReference>
<reference evidence="7 8" key="1">
    <citation type="submission" date="2018-09" db="EMBL/GenBank/DDBJ databases">
        <title>Sphingomonas sp. DAC4.</title>
        <authorList>
            <person name="Seo T."/>
        </authorList>
    </citation>
    <scope>NUCLEOTIDE SEQUENCE [LARGE SCALE GENOMIC DNA]</scope>
    <source>
        <strain evidence="7 8">DAC4</strain>
    </source>
</reference>
<dbReference type="InterPro" id="IPR036249">
    <property type="entry name" value="Thioredoxin-like_sf"/>
</dbReference>
<feature type="domain" description="Thioredoxin" evidence="6">
    <location>
        <begin position="35"/>
        <end position="175"/>
    </location>
</feature>
<evidence type="ECO:0000256" key="1">
    <source>
        <dbReference type="ARBA" id="ARBA00004196"/>
    </source>
</evidence>
<dbReference type="Proteomes" id="UP000285023">
    <property type="component" value="Unassembled WGS sequence"/>
</dbReference>
<name>A0A418Q0V5_9SPHN</name>
<comment type="similarity">
    <text evidence="2">Belongs to the thioredoxin family. DsbE subfamily.</text>
</comment>
<dbReference type="InterPro" id="IPR050553">
    <property type="entry name" value="Thioredoxin_ResA/DsbE_sf"/>
</dbReference>
<dbReference type="PROSITE" id="PS51352">
    <property type="entry name" value="THIOREDOXIN_2"/>
    <property type="match status" value="1"/>
</dbReference>
<accession>A0A418Q0V5</accession>
<protein>
    <submittedName>
        <fullName evidence="7">DsbE family thiol:disulfide interchange protein</fullName>
    </submittedName>
</protein>
<dbReference type="Gene3D" id="3.40.30.10">
    <property type="entry name" value="Glutaredoxin"/>
    <property type="match status" value="1"/>
</dbReference>
<keyword evidence="4" id="KW-1015">Disulfide bond</keyword>